<protein>
    <recommendedName>
        <fullName evidence="4">Peptidase M23 domain-containing protein</fullName>
    </recommendedName>
</protein>
<dbReference type="SUPFAM" id="SSF51261">
    <property type="entry name" value="Duplicated hybrid motif"/>
    <property type="match status" value="2"/>
</dbReference>
<dbReference type="Gene3D" id="6.10.250.3150">
    <property type="match status" value="1"/>
</dbReference>
<organism evidence="2 3">
    <name type="scientific">Candidatus Beckwithbacteria bacterium CG10_big_fil_rev_8_21_14_0_10_34_10</name>
    <dbReference type="NCBI Taxonomy" id="1974495"/>
    <lineage>
        <taxon>Bacteria</taxon>
        <taxon>Candidatus Beckwithiibacteriota</taxon>
    </lineage>
</organism>
<dbReference type="EMBL" id="PEZT01000027">
    <property type="protein sequence ID" value="PIS08853.1"/>
    <property type="molecule type" value="Genomic_DNA"/>
</dbReference>
<accession>A0A2H0W866</accession>
<dbReference type="InterPro" id="IPR011055">
    <property type="entry name" value="Dup_hybrid_motif"/>
</dbReference>
<dbReference type="Gene3D" id="2.70.70.10">
    <property type="entry name" value="Glucose Permease (Domain IIA)"/>
    <property type="match status" value="2"/>
</dbReference>
<keyword evidence="1" id="KW-0175">Coiled coil</keyword>
<dbReference type="Proteomes" id="UP000230093">
    <property type="component" value="Unassembled WGS sequence"/>
</dbReference>
<evidence type="ECO:0000313" key="3">
    <source>
        <dbReference type="Proteomes" id="UP000230093"/>
    </source>
</evidence>
<proteinExistence type="predicted"/>
<feature type="coiled-coil region" evidence="1">
    <location>
        <begin position="28"/>
        <end position="104"/>
    </location>
</feature>
<comment type="caution">
    <text evidence="2">The sequence shown here is derived from an EMBL/GenBank/DDBJ whole genome shotgun (WGS) entry which is preliminary data.</text>
</comment>
<dbReference type="AlphaFoldDB" id="A0A2H0W866"/>
<evidence type="ECO:0000313" key="2">
    <source>
        <dbReference type="EMBL" id="PIS08853.1"/>
    </source>
</evidence>
<reference evidence="3" key="1">
    <citation type="submission" date="2017-09" db="EMBL/GenBank/DDBJ databases">
        <title>Depth-based differentiation of microbial function through sediment-hosted aquifers and enrichment of novel symbionts in the deep terrestrial subsurface.</title>
        <authorList>
            <person name="Probst A.J."/>
            <person name="Ladd B."/>
            <person name="Jarett J.K."/>
            <person name="Geller-Mcgrath D.E."/>
            <person name="Sieber C.M.K."/>
            <person name="Emerson J.B."/>
            <person name="Anantharaman K."/>
            <person name="Thomas B.C."/>
            <person name="Malmstrom R."/>
            <person name="Stieglmeier M."/>
            <person name="Klingl A."/>
            <person name="Woyke T."/>
            <person name="Ryan C.M."/>
            <person name="Banfield J.F."/>
        </authorList>
    </citation>
    <scope>NUCLEOTIDE SEQUENCE [LARGE SCALE GENOMIC DNA]</scope>
</reference>
<evidence type="ECO:0008006" key="4">
    <source>
        <dbReference type="Google" id="ProtNLM"/>
    </source>
</evidence>
<feature type="coiled-coil region" evidence="1">
    <location>
        <begin position="168"/>
        <end position="227"/>
    </location>
</feature>
<gene>
    <name evidence="2" type="ORF">COT75_04575</name>
</gene>
<name>A0A2H0W866_9BACT</name>
<dbReference type="SUPFAM" id="SSF57997">
    <property type="entry name" value="Tropomyosin"/>
    <property type="match status" value="1"/>
</dbReference>
<evidence type="ECO:0000256" key="1">
    <source>
        <dbReference type="SAM" id="Coils"/>
    </source>
</evidence>
<sequence>MKVRIKLALVLLTVFLVCFGFFASPLKAGEEEDKLNDLNKKIQEYESKISELQGEQKTLASTIGYLDSKIGLAQTQILATEQELKILTEEINQLSAKIGILDNSLADVSEILSSRIQETYKRGLVDPIHYLFTSSGLGEAMSRLKYLKIVQLHDRDLLFQMQKSKMNYDTQKSLKEEKQKQEEELKAQLQIQKVSLDTQKQEKAYILQKTKNDEQEYQRLLTVARAEYQAIQGIIAGYGDETKVGHINEGQRIASVIAGGSCNSSGTHLHFMVVKNNEVQNPFNYLKQVSYRNCSGGGDCVPADSFNPSGSWNWPLNPEITLNQGYGHTWAVQNTWVGQIYSFHNGIDIEGSSNEVKAVQGGTLYRGSYNVGCSLRYVKLEHDNSDLETLYLHVNY</sequence>